<keyword evidence="3" id="KW-1185">Reference proteome</keyword>
<sequence length="189" mass="20540">MPSFKNIVLALAAFAQVTLGSIIPRDDADITAPAHPLACGQINIVFTGIPPRHPLVTKEGFNPDMIDKALRADLDIITKAGYNVRIVLFGPEEPITTLAENMKDLNWDGAGVGYGVRAANADEMTIRFEDIISLYRQHVPTGPFMFNSSPSSGFLPAIQRHFPLKTNCAQSPGRNLGYVVVCSDDVCKK</sequence>
<keyword evidence="1" id="KW-0732">Signal</keyword>
<feature type="signal peptide" evidence="1">
    <location>
        <begin position="1"/>
        <end position="20"/>
    </location>
</feature>
<proteinExistence type="predicted"/>
<feature type="chain" id="PRO_5042975584" evidence="1">
    <location>
        <begin position="21"/>
        <end position="189"/>
    </location>
</feature>
<protein>
    <submittedName>
        <fullName evidence="2">Uncharacterized protein</fullName>
    </submittedName>
</protein>
<organism evidence="2 3">
    <name type="scientific">Podospora fimiseda</name>
    <dbReference type="NCBI Taxonomy" id="252190"/>
    <lineage>
        <taxon>Eukaryota</taxon>
        <taxon>Fungi</taxon>
        <taxon>Dikarya</taxon>
        <taxon>Ascomycota</taxon>
        <taxon>Pezizomycotina</taxon>
        <taxon>Sordariomycetes</taxon>
        <taxon>Sordariomycetidae</taxon>
        <taxon>Sordariales</taxon>
        <taxon>Podosporaceae</taxon>
        <taxon>Podospora</taxon>
    </lineage>
</organism>
<dbReference type="Proteomes" id="UP001301958">
    <property type="component" value="Unassembled WGS sequence"/>
</dbReference>
<evidence type="ECO:0000313" key="2">
    <source>
        <dbReference type="EMBL" id="KAK4220693.1"/>
    </source>
</evidence>
<comment type="caution">
    <text evidence="2">The sequence shown here is derived from an EMBL/GenBank/DDBJ whole genome shotgun (WGS) entry which is preliminary data.</text>
</comment>
<evidence type="ECO:0000256" key="1">
    <source>
        <dbReference type="SAM" id="SignalP"/>
    </source>
</evidence>
<gene>
    <name evidence="2" type="ORF">QBC38DRAFT_505523</name>
</gene>
<dbReference type="EMBL" id="MU865665">
    <property type="protein sequence ID" value="KAK4220693.1"/>
    <property type="molecule type" value="Genomic_DNA"/>
</dbReference>
<accession>A0AAN6YLQ3</accession>
<name>A0AAN6YLQ3_9PEZI</name>
<evidence type="ECO:0000313" key="3">
    <source>
        <dbReference type="Proteomes" id="UP001301958"/>
    </source>
</evidence>
<reference evidence="2" key="2">
    <citation type="submission" date="2023-05" db="EMBL/GenBank/DDBJ databases">
        <authorList>
            <consortium name="Lawrence Berkeley National Laboratory"/>
            <person name="Steindorff A."/>
            <person name="Hensen N."/>
            <person name="Bonometti L."/>
            <person name="Westerberg I."/>
            <person name="Brannstrom I.O."/>
            <person name="Guillou S."/>
            <person name="Cros-Aarteil S."/>
            <person name="Calhoun S."/>
            <person name="Haridas S."/>
            <person name="Kuo A."/>
            <person name="Mondo S."/>
            <person name="Pangilinan J."/>
            <person name="Riley R."/>
            <person name="Labutti K."/>
            <person name="Andreopoulos B."/>
            <person name="Lipzen A."/>
            <person name="Chen C."/>
            <person name="Yanf M."/>
            <person name="Daum C."/>
            <person name="Ng V."/>
            <person name="Clum A."/>
            <person name="Ohm R."/>
            <person name="Martin F."/>
            <person name="Silar P."/>
            <person name="Natvig D."/>
            <person name="Lalanne C."/>
            <person name="Gautier V."/>
            <person name="Ament-Velasquez S.L."/>
            <person name="Kruys A."/>
            <person name="Hutchinson M.I."/>
            <person name="Powell A.J."/>
            <person name="Barry K."/>
            <person name="Miller A.N."/>
            <person name="Grigoriev I.V."/>
            <person name="Debuchy R."/>
            <person name="Gladieux P."/>
            <person name="Thoren M.H."/>
            <person name="Johannesson H."/>
        </authorList>
    </citation>
    <scope>NUCLEOTIDE SEQUENCE</scope>
    <source>
        <strain evidence="2">CBS 990.96</strain>
    </source>
</reference>
<reference evidence="2" key="1">
    <citation type="journal article" date="2023" name="Mol. Phylogenet. Evol.">
        <title>Genome-scale phylogeny and comparative genomics of the fungal order Sordariales.</title>
        <authorList>
            <person name="Hensen N."/>
            <person name="Bonometti L."/>
            <person name="Westerberg I."/>
            <person name="Brannstrom I.O."/>
            <person name="Guillou S."/>
            <person name="Cros-Aarteil S."/>
            <person name="Calhoun S."/>
            <person name="Haridas S."/>
            <person name="Kuo A."/>
            <person name="Mondo S."/>
            <person name="Pangilinan J."/>
            <person name="Riley R."/>
            <person name="LaButti K."/>
            <person name="Andreopoulos B."/>
            <person name="Lipzen A."/>
            <person name="Chen C."/>
            <person name="Yan M."/>
            <person name="Daum C."/>
            <person name="Ng V."/>
            <person name="Clum A."/>
            <person name="Steindorff A."/>
            <person name="Ohm R.A."/>
            <person name="Martin F."/>
            <person name="Silar P."/>
            <person name="Natvig D.O."/>
            <person name="Lalanne C."/>
            <person name="Gautier V."/>
            <person name="Ament-Velasquez S.L."/>
            <person name="Kruys A."/>
            <person name="Hutchinson M.I."/>
            <person name="Powell A.J."/>
            <person name="Barry K."/>
            <person name="Miller A.N."/>
            <person name="Grigoriev I.V."/>
            <person name="Debuchy R."/>
            <person name="Gladieux P."/>
            <person name="Hiltunen Thoren M."/>
            <person name="Johannesson H."/>
        </authorList>
    </citation>
    <scope>NUCLEOTIDE SEQUENCE</scope>
    <source>
        <strain evidence="2">CBS 990.96</strain>
    </source>
</reference>
<dbReference type="AlphaFoldDB" id="A0AAN6YLQ3"/>